<organism evidence="2 3">
    <name type="scientific">Peredibacter starrii</name>
    <dbReference type="NCBI Taxonomy" id="28202"/>
    <lineage>
        <taxon>Bacteria</taxon>
        <taxon>Pseudomonadati</taxon>
        <taxon>Bdellovibrionota</taxon>
        <taxon>Bacteriovoracia</taxon>
        <taxon>Bacteriovoracales</taxon>
        <taxon>Bacteriovoracaceae</taxon>
        <taxon>Peredibacter</taxon>
    </lineage>
</organism>
<evidence type="ECO:0008006" key="4">
    <source>
        <dbReference type="Google" id="ProtNLM"/>
    </source>
</evidence>
<dbReference type="Proteomes" id="UP001324634">
    <property type="component" value="Chromosome"/>
</dbReference>
<dbReference type="EMBL" id="CP139487">
    <property type="protein sequence ID" value="WPU63493.1"/>
    <property type="molecule type" value="Genomic_DNA"/>
</dbReference>
<proteinExistence type="predicted"/>
<gene>
    <name evidence="2" type="ORF">SOO65_12415</name>
</gene>
<dbReference type="KEGG" id="psti:SOO65_12415"/>
<sequence>MKFTLFAFSLLVSGMAIAGQVEDAFKANDKLFNTLLGSDQTQVEKAAQELATFIEKDKTPELKGLKEGLKSLKSISKANSKDKNIELYQNVAPAFVTLRRTGKVENYEVYYCPMIKKHWVQNHKATPAVRNVFAQYMLECGELSK</sequence>
<evidence type="ECO:0000313" key="3">
    <source>
        <dbReference type="Proteomes" id="UP001324634"/>
    </source>
</evidence>
<feature type="signal peptide" evidence="1">
    <location>
        <begin position="1"/>
        <end position="18"/>
    </location>
</feature>
<evidence type="ECO:0000256" key="1">
    <source>
        <dbReference type="SAM" id="SignalP"/>
    </source>
</evidence>
<reference evidence="2 3" key="1">
    <citation type="submission" date="2023-11" db="EMBL/GenBank/DDBJ databases">
        <title>Peredibacter starrii A3.12.</title>
        <authorList>
            <person name="Mitchell R.J."/>
        </authorList>
    </citation>
    <scope>NUCLEOTIDE SEQUENCE [LARGE SCALE GENOMIC DNA]</scope>
    <source>
        <strain evidence="2 3">A3.12</strain>
    </source>
</reference>
<keyword evidence="1" id="KW-0732">Signal</keyword>
<protein>
    <recommendedName>
        <fullName evidence="4">DUF3347 domain-containing protein</fullName>
    </recommendedName>
</protein>
<accession>A0AAX4HJT2</accession>
<dbReference type="AlphaFoldDB" id="A0AAX4HJT2"/>
<dbReference type="RefSeq" id="WP_321390302.1">
    <property type="nucleotide sequence ID" value="NZ_CP139487.1"/>
</dbReference>
<evidence type="ECO:0000313" key="2">
    <source>
        <dbReference type="EMBL" id="WPU63493.1"/>
    </source>
</evidence>
<name>A0AAX4HJT2_9BACT</name>
<keyword evidence="3" id="KW-1185">Reference proteome</keyword>
<feature type="chain" id="PRO_5043466693" description="DUF3347 domain-containing protein" evidence="1">
    <location>
        <begin position="19"/>
        <end position="145"/>
    </location>
</feature>